<dbReference type="PANTHER" id="PTHR44051:SF6">
    <property type="entry name" value="GLUTATHIONE S-TRANSFERASE II"/>
    <property type="match status" value="1"/>
</dbReference>
<comment type="caution">
    <text evidence="2">The sequence shown here is derived from an EMBL/GenBank/DDBJ whole genome shotgun (WGS) entry which is preliminary data.</text>
</comment>
<organism evidence="2 3">
    <name type="scientific">Monilinia fructicola</name>
    <name type="common">Brown rot fungus</name>
    <name type="synonym">Ciboria fructicola</name>
    <dbReference type="NCBI Taxonomy" id="38448"/>
    <lineage>
        <taxon>Eukaryota</taxon>
        <taxon>Fungi</taxon>
        <taxon>Dikarya</taxon>
        <taxon>Ascomycota</taxon>
        <taxon>Pezizomycotina</taxon>
        <taxon>Leotiomycetes</taxon>
        <taxon>Helotiales</taxon>
        <taxon>Sclerotiniaceae</taxon>
        <taxon>Monilinia</taxon>
    </lineage>
</organism>
<evidence type="ECO:0000313" key="3">
    <source>
        <dbReference type="Proteomes" id="UP000322873"/>
    </source>
</evidence>
<dbReference type="PANTHER" id="PTHR44051">
    <property type="entry name" value="GLUTATHIONE S-TRANSFERASE-RELATED"/>
    <property type="match status" value="1"/>
</dbReference>
<dbReference type="PROSITE" id="PS50405">
    <property type="entry name" value="GST_CTER"/>
    <property type="match status" value="1"/>
</dbReference>
<evidence type="ECO:0000313" key="2">
    <source>
        <dbReference type="EMBL" id="KAA8566782.1"/>
    </source>
</evidence>
<gene>
    <name evidence="2" type="ORF">EYC84_009882</name>
</gene>
<name>A0A5M9JG28_MONFR</name>
<dbReference type="Gene3D" id="1.20.1050.10">
    <property type="match status" value="1"/>
</dbReference>
<proteinExistence type="predicted"/>
<accession>A0A5M9JG28</accession>
<dbReference type="InterPro" id="IPR004046">
    <property type="entry name" value="GST_C"/>
</dbReference>
<dbReference type="SUPFAM" id="SSF47616">
    <property type="entry name" value="GST C-terminal domain-like"/>
    <property type="match status" value="1"/>
</dbReference>
<dbReference type="VEuPathDB" id="FungiDB:MFRU_054g00310"/>
<dbReference type="AlphaFoldDB" id="A0A5M9JG28"/>
<dbReference type="Pfam" id="PF00043">
    <property type="entry name" value="GST_C"/>
    <property type="match status" value="1"/>
</dbReference>
<keyword evidence="3" id="KW-1185">Reference proteome</keyword>
<sequence length="185" mass="21281">MVEFLPLLIMIEMILPFLKAAAILSYLTRHYDPKHEFSFTDPDDISRAEQWIAWQHGGLGPMQGQANHFYRLAKERIPYPTQRYIGESERLYGILDAQLKDRDYLVGAGKGKYSIADIASFSWVNVSYFAGVDLSQFPHLEKWWERINSRSAVQKGTAIPNESNLVNAAFRRRLQEEPEFKGGRG</sequence>
<dbReference type="Proteomes" id="UP000322873">
    <property type="component" value="Unassembled WGS sequence"/>
</dbReference>
<dbReference type="InterPro" id="IPR036282">
    <property type="entry name" value="Glutathione-S-Trfase_C_sf"/>
</dbReference>
<dbReference type="InterPro" id="IPR010987">
    <property type="entry name" value="Glutathione-S-Trfase_C-like"/>
</dbReference>
<feature type="domain" description="GST C-terminal" evidence="1">
    <location>
        <begin position="41"/>
        <end position="180"/>
    </location>
</feature>
<evidence type="ECO:0000259" key="1">
    <source>
        <dbReference type="PROSITE" id="PS50405"/>
    </source>
</evidence>
<dbReference type="EMBL" id="VICG01000011">
    <property type="protein sequence ID" value="KAA8566782.1"/>
    <property type="molecule type" value="Genomic_DNA"/>
</dbReference>
<reference evidence="2 3" key="1">
    <citation type="submission" date="2019-06" db="EMBL/GenBank/DDBJ databases">
        <title>Genome Sequence of the Brown Rot Fungal Pathogen Monilinia fructicola.</title>
        <authorList>
            <person name="De Miccolis Angelini R.M."/>
            <person name="Landi L."/>
            <person name="Abate D."/>
            <person name="Pollastro S."/>
            <person name="Romanazzi G."/>
            <person name="Faretra F."/>
        </authorList>
    </citation>
    <scope>NUCLEOTIDE SEQUENCE [LARGE SCALE GENOMIC DNA]</scope>
    <source>
        <strain evidence="2 3">Mfrc123</strain>
    </source>
</reference>
<protein>
    <recommendedName>
        <fullName evidence="1">GST C-terminal domain-containing protein</fullName>
    </recommendedName>
</protein>